<dbReference type="Pfam" id="PF00790">
    <property type="entry name" value="VHS"/>
    <property type="match status" value="1"/>
</dbReference>
<evidence type="ECO:0000259" key="3">
    <source>
        <dbReference type="PROSITE" id="PS50179"/>
    </source>
</evidence>
<feature type="compositionally biased region" description="Acidic residues" evidence="2">
    <location>
        <begin position="659"/>
        <end position="670"/>
    </location>
</feature>
<dbReference type="AlphaFoldDB" id="A0AAD1X5Z7"/>
<dbReference type="EMBL" id="CAMPGE010000194">
    <property type="protein sequence ID" value="CAI2358921.1"/>
    <property type="molecule type" value="Genomic_DNA"/>
</dbReference>
<feature type="domain" description="VHS" evidence="3">
    <location>
        <begin position="14"/>
        <end position="160"/>
    </location>
</feature>
<feature type="compositionally biased region" description="Basic and acidic residues" evidence="2">
    <location>
        <begin position="188"/>
        <end position="197"/>
    </location>
</feature>
<dbReference type="InterPro" id="IPR008942">
    <property type="entry name" value="ENTH_VHS"/>
</dbReference>
<comment type="caution">
    <text evidence="4">The sequence shown here is derived from an EMBL/GenBank/DDBJ whole genome shotgun (WGS) entry which is preliminary data.</text>
</comment>
<dbReference type="InterPro" id="IPR002014">
    <property type="entry name" value="VHS_dom"/>
</dbReference>
<evidence type="ECO:0000313" key="5">
    <source>
        <dbReference type="Proteomes" id="UP001295684"/>
    </source>
</evidence>
<feature type="compositionally biased region" description="Polar residues" evidence="2">
    <location>
        <begin position="611"/>
        <end position="621"/>
    </location>
</feature>
<feature type="compositionally biased region" description="Basic and acidic residues" evidence="2">
    <location>
        <begin position="499"/>
        <end position="514"/>
    </location>
</feature>
<dbReference type="SUPFAM" id="SSF48464">
    <property type="entry name" value="ENTH/VHS domain"/>
    <property type="match status" value="1"/>
</dbReference>
<dbReference type="PROSITE" id="PS50179">
    <property type="entry name" value="VHS"/>
    <property type="match status" value="1"/>
</dbReference>
<gene>
    <name evidence="4" type="ORF">ECRASSUSDP1_LOCUS204</name>
</gene>
<evidence type="ECO:0000313" key="4">
    <source>
        <dbReference type="EMBL" id="CAI2358921.1"/>
    </source>
</evidence>
<name>A0AAD1X5Z7_EUPCR</name>
<feature type="coiled-coil region" evidence="1">
    <location>
        <begin position="246"/>
        <end position="273"/>
    </location>
</feature>
<accession>A0AAD1X5Z7</accession>
<dbReference type="GO" id="GO:0043130">
    <property type="term" value="F:ubiquitin binding"/>
    <property type="evidence" value="ECO:0007669"/>
    <property type="project" value="InterPro"/>
</dbReference>
<dbReference type="GO" id="GO:0035091">
    <property type="term" value="F:phosphatidylinositol binding"/>
    <property type="evidence" value="ECO:0007669"/>
    <property type="project" value="InterPro"/>
</dbReference>
<feature type="compositionally biased region" description="Polar residues" evidence="2">
    <location>
        <begin position="209"/>
        <end position="220"/>
    </location>
</feature>
<feature type="compositionally biased region" description="Basic and acidic residues" evidence="2">
    <location>
        <begin position="453"/>
        <end position="490"/>
    </location>
</feature>
<feature type="region of interest" description="Disordered" evidence="2">
    <location>
        <begin position="551"/>
        <end position="712"/>
    </location>
</feature>
<feature type="compositionally biased region" description="Polar residues" evidence="2">
    <location>
        <begin position="515"/>
        <end position="524"/>
    </location>
</feature>
<keyword evidence="5" id="KW-1185">Reference proteome</keyword>
<dbReference type="Gene3D" id="1.25.40.90">
    <property type="match status" value="1"/>
</dbReference>
<feature type="compositionally biased region" description="Basic residues" evidence="2">
    <location>
        <begin position="405"/>
        <end position="421"/>
    </location>
</feature>
<reference evidence="4" key="1">
    <citation type="submission" date="2023-07" db="EMBL/GenBank/DDBJ databases">
        <authorList>
            <consortium name="AG Swart"/>
            <person name="Singh M."/>
            <person name="Singh A."/>
            <person name="Seah K."/>
            <person name="Emmerich C."/>
        </authorList>
    </citation>
    <scope>NUCLEOTIDE SEQUENCE</scope>
    <source>
        <strain evidence="4">DP1</strain>
    </source>
</reference>
<proteinExistence type="predicted"/>
<feature type="region of interest" description="Disordered" evidence="2">
    <location>
        <begin position="385"/>
        <end position="527"/>
    </location>
</feature>
<feature type="compositionally biased region" description="Basic and acidic residues" evidence="2">
    <location>
        <begin position="622"/>
        <end position="646"/>
    </location>
</feature>
<feature type="compositionally biased region" description="Basic and acidic residues" evidence="2">
    <location>
        <begin position="568"/>
        <end position="577"/>
    </location>
</feature>
<protein>
    <recommendedName>
        <fullName evidence="3">VHS domain-containing protein</fullName>
    </recommendedName>
</protein>
<evidence type="ECO:0000256" key="2">
    <source>
        <dbReference type="SAM" id="MobiDB-lite"/>
    </source>
</evidence>
<dbReference type="Proteomes" id="UP001295684">
    <property type="component" value="Unassembled WGS sequence"/>
</dbReference>
<evidence type="ECO:0000256" key="1">
    <source>
        <dbReference type="SAM" id="Coils"/>
    </source>
</evidence>
<feature type="region of interest" description="Disordered" evidence="2">
    <location>
        <begin position="188"/>
        <end position="230"/>
    </location>
</feature>
<keyword evidence="1" id="KW-0175">Coiled coil</keyword>
<organism evidence="4 5">
    <name type="scientific">Euplotes crassus</name>
    <dbReference type="NCBI Taxonomy" id="5936"/>
    <lineage>
        <taxon>Eukaryota</taxon>
        <taxon>Sar</taxon>
        <taxon>Alveolata</taxon>
        <taxon>Ciliophora</taxon>
        <taxon>Intramacronucleata</taxon>
        <taxon>Spirotrichea</taxon>
        <taxon>Hypotrichia</taxon>
        <taxon>Euplotida</taxon>
        <taxon>Euplotidae</taxon>
        <taxon>Moneuplotes</taxon>
    </lineage>
</organism>
<sequence>MDKTPSVTKLIESNLKDSLQEPCEEVTSKVVELVQSDRKHAKEAVGVFTKVFKSEKYKRCYLALLMLEQISKQGTLQFHEYLSQEEFMKEFMKCFKILRGKGGFFSRWESKKSKELREKLEEQGLYMLQLWADTFMMYQDTYPGFQKYFRELKVEGINFPQRLKMEETIMNNLEGINSPMYEFVLQAEKKRDEEPPSKKSIATQERKSNSSQKRTSNLGRKSNLDEVKEDPFEAEDKIDIDPDIELADINMKLKELEDNHDYVEDEQKFIEEIEAASYKKYQNEDFDKAIFELSKSHFDRLDDMLTNCEAYTDIVTDVIIEMFEEALKGKMKCEKVMQIRKIHNLEGANDKDARESLIHMNLKIHDFKEKYYLLKDRQIREYNKAKRTVEKRKRKIQKENDRAERRRKRREDKLAKLKKQQKAANPFDVNDDENEAIGTQPIDLTIISDSDTESSHSDSSESEKSNIDSDEDGLHAPKTMHEIRLQEMERKRVKNNKKRDKEIKKILREKEKQRQTTVNNTAAQNGGGFLRSSVLVQKTLNFFGRGSKPKEILVQESDDDEEDIQAVKIDDNEKVEDHEGDNDKEDNQNNENDSPCAEKKSDQSPKLNEFFVQTSTQQTASKSEDKENFCEKPVEEVCIEELRMNEDKEDSAEKSSNASDEEEDKLDDTTDFFSYQKKPPTGLPPLSKKNKSNFEKGTKGVKKLMAPPKALGTRHSVLQQPNFLNLLDEPQF</sequence>